<dbReference type="Pfam" id="PF00383">
    <property type="entry name" value="dCMP_cyt_deam_1"/>
    <property type="match status" value="1"/>
</dbReference>
<dbReference type="InterPro" id="IPR002125">
    <property type="entry name" value="CMP_dCMP_dom"/>
</dbReference>
<dbReference type="Proteomes" id="UP001344906">
    <property type="component" value="Unassembled WGS sequence"/>
</dbReference>
<keyword evidence="2" id="KW-0862">Zinc</keyword>
<proteinExistence type="predicted"/>
<dbReference type="PANTHER" id="PTHR11079:SF202">
    <property type="entry name" value="TRNA-SPECIFIC ADENOSINE DEAMINASE"/>
    <property type="match status" value="1"/>
</dbReference>
<evidence type="ECO:0000256" key="1">
    <source>
        <dbReference type="ARBA" id="ARBA00022723"/>
    </source>
</evidence>
<comment type="caution">
    <text evidence="4">The sequence shown here is derived from an EMBL/GenBank/DDBJ whole genome shotgun (WGS) entry which is preliminary data.</text>
</comment>
<evidence type="ECO:0000313" key="4">
    <source>
        <dbReference type="EMBL" id="GLV60587.1"/>
    </source>
</evidence>
<dbReference type="SUPFAM" id="SSF53927">
    <property type="entry name" value="Cytidine deaminase-like"/>
    <property type="match status" value="1"/>
</dbReference>
<feature type="domain" description="CMP/dCMP-type deaminase" evidence="3">
    <location>
        <begin position="2"/>
        <end position="123"/>
    </location>
</feature>
<accession>A0ABQ6G7I5</accession>
<dbReference type="CDD" id="cd01285">
    <property type="entry name" value="nucleoside_deaminase"/>
    <property type="match status" value="1"/>
</dbReference>
<keyword evidence="5" id="KW-1185">Reference proteome</keyword>
<evidence type="ECO:0000259" key="3">
    <source>
        <dbReference type="PROSITE" id="PS51747"/>
    </source>
</evidence>
<dbReference type="EMBL" id="BSRI01000002">
    <property type="protein sequence ID" value="GLV60587.1"/>
    <property type="molecule type" value="Genomic_DNA"/>
</dbReference>
<dbReference type="RefSeq" id="WP_338257695.1">
    <property type="nucleotide sequence ID" value="NZ_BSRI01000002.1"/>
</dbReference>
<dbReference type="PANTHER" id="PTHR11079">
    <property type="entry name" value="CYTOSINE DEAMINASE FAMILY MEMBER"/>
    <property type="match status" value="1"/>
</dbReference>
<dbReference type="Gene3D" id="3.40.140.10">
    <property type="entry name" value="Cytidine Deaminase, domain 2"/>
    <property type="match status" value="1"/>
</dbReference>
<organism evidence="4 5">
    <name type="scientific">Dictyobacter halimunensis</name>
    <dbReference type="NCBI Taxonomy" id="3026934"/>
    <lineage>
        <taxon>Bacteria</taxon>
        <taxon>Bacillati</taxon>
        <taxon>Chloroflexota</taxon>
        <taxon>Ktedonobacteria</taxon>
        <taxon>Ktedonobacterales</taxon>
        <taxon>Dictyobacteraceae</taxon>
        <taxon>Dictyobacter</taxon>
    </lineage>
</organism>
<protein>
    <submittedName>
        <fullName evidence="4">tRNA-specific adenosine deaminase</fullName>
    </submittedName>
</protein>
<dbReference type="InterPro" id="IPR016192">
    <property type="entry name" value="APOBEC/CMP_deaminase_Zn-bd"/>
</dbReference>
<gene>
    <name evidence="4" type="ORF">KDH_74060</name>
</gene>
<reference evidence="4 5" key="1">
    <citation type="submission" date="2023-02" db="EMBL/GenBank/DDBJ databases">
        <title>Dictyobacter halimunensis sp. nov., a new member of the class Ktedonobacteria from forest soil in a geothermal area.</title>
        <authorList>
            <person name="Rachmania M.K."/>
            <person name="Ningsih F."/>
            <person name="Sakai Y."/>
            <person name="Yabe S."/>
            <person name="Yokota A."/>
            <person name="Sjamsuridzal W."/>
        </authorList>
    </citation>
    <scope>NUCLEOTIDE SEQUENCE [LARGE SCALE GENOMIC DNA]</scope>
    <source>
        <strain evidence="4 5">S3.2.2.5</strain>
    </source>
</reference>
<sequence>METDRFYLELALKEAEQAAQEGTYPIGALVVGPDGIIISRGHNRVYSSGDYTAHAEVDALRSAGGTLMAPSHRGKCTLYTTLEPCLMCTGALLMANIARVVWAMNDPDYGALHAHYRNGVYPALFAPLLLTAAPEPIIADRADKLMQQWIADPKPQKVRLTQAKA</sequence>
<name>A0ABQ6G7I5_9CHLR</name>
<keyword evidence="1" id="KW-0479">Metal-binding</keyword>
<dbReference type="InterPro" id="IPR016193">
    <property type="entry name" value="Cytidine_deaminase-like"/>
</dbReference>
<evidence type="ECO:0000256" key="2">
    <source>
        <dbReference type="ARBA" id="ARBA00022833"/>
    </source>
</evidence>
<evidence type="ECO:0000313" key="5">
    <source>
        <dbReference type="Proteomes" id="UP001344906"/>
    </source>
</evidence>
<dbReference type="PROSITE" id="PS00903">
    <property type="entry name" value="CYT_DCMP_DEAMINASES_1"/>
    <property type="match status" value="1"/>
</dbReference>
<dbReference type="PROSITE" id="PS51747">
    <property type="entry name" value="CYT_DCMP_DEAMINASES_2"/>
    <property type="match status" value="1"/>
</dbReference>